<dbReference type="Proteomes" id="UP000789390">
    <property type="component" value="Unassembled WGS sequence"/>
</dbReference>
<proteinExistence type="predicted"/>
<keyword evidence="1" id="KW-0732">Signal</keyword>
<comment type="caution">
    <text evidence="2">The sequence shown here is derived from an EMBL/GenBank/DDBJ whole genome shotgun (WGS) entry which is preliminary data.</text>
</comment>
<reference evidence="2" key="1">
    <citation type="submission" date="2021-11" db="EMBL/GenBank/DDBJ databases">
        <authorList>
            <person name="Schell T."/>
        </authorList>
    </citation>
    <scope>NUCLEOTIDE SEQUENCE</scope>
    <source>
        <strain evidence="2">M5</strain>
    </source>
</reference>
<gene>
    <name evidence="2" type="ORF">DGAL_LOCUS12999</name>
</gene>
<dbReference type="AlphaFoldDB" id="A0A8J2RZA9"/>
<keyword evidence="3" id="KW-1185">Reference proteome</keyword>
<accession>A0A8J2RZA9</accession>
<evidence type="ECO:0000313" key="2">
    <source>
        <dbReference type="EMBL" id="CAH0109521.1"/>
    </source>
</evidence>
<evidence type="ECO:0000313" key="3">
    <source>
        <dbReference type="Proteomes" id="UP000789390"/>
    </source>
</evidence>
<name>A0A8J2RZA9_9CRUS</name>
<dbReference type="OrthoDB" id="6380936at2759"/>
<protein>
    <submittedName>
        <fullName evidence="2">Uncharacterized protein</fullName>
    </submittedName>
</protein>
<sequence>MSRNLIIFTLVVVVFAMALITMAEGGRERRNIFGLFNGLFGGHHHHHHHHHHDHHGFGGHGFGGHRGFGGHHGGFGGHHNHQGFGFF</sequence>
<feature type="chain" id="PRO_5035240387" evidence="1">
    <location>
        <begin position="26"/>
        <end position="87"/>
    </location>
</feature>
<feature type="signal peptide" evidence="1">
    <location>
        <begin position="1"/>
        <end position="25"/>
    </location>
</feature>
<evidence type="ECO:0000256" key="1">
    <source>
        <dbReference type="SAM" id="SignalP"/>
    </source>
</evidence>
<dbReference type="EMBL" id="CAKKLH010000292">
    <property type="protein sequence ID" value="CAH0109521.1"/>
    <property type="molecule type" value="Genomic_DNA"/>
</dbReference>
<organism evidence="2 3">
    <name type="scientific">Daphnia galeata</name>
    <dbReference type="NCBI Taxonomy" id="27404"/>
    <lineage>
        <taxon>Eukaryota</taxon>
        <taxon>Metazoa</taxon>
        <taxon>Ecdysozoa</taxon>
        <taxon>Arthropoda</taxon>
        <taxon>Crustacea</taxon>
        <taxon>Branchiopoda</taxon>
        <taxon>Diplostraca</taxon>
        <taxon>Cladocera</taxon>
        <taxon>Anomopoda</taxon>
        <taxon>Daphniidae</taxon>
        <taxon>Daphnia</taxon>
    </lineage>
</organism>